<evidence type="ECO:0000256" key="5">
    <source>
        <dbReference type="ARBA" id="ARBA00022692"/>
    </source>
</evidence>
<evidence type="ECO:0000313" key="11">
    <source>
        <dbReference type="Proteomes" id="UP000184207"/>
    </source>
</evidence>
<feature type="transmembrane region" description="Helical" evidence="9">
    <location>
        <begin position="212"/>
        <end position="231"/>
    </location>
</feature>
<feature type="transmembrane region" description="Helical" evidence="9">
    <location>
        <begin position="34"/>
        <end position="67"/>
    </location>
</feature>
<evidence type="ECO:0000256" key="9">
    <source>
        <dbReference type="SAM" id="Phobius"/>
    </source>
</evidence>
<dbReference type="PANTHER" id="PTHR30578">
    <property type="entry name" value="ELECTRON TRANSPORT COMPLEX PROTEIN RNFD"/>
    <property type="match status" value="1"/>
</dbReference>
<dbReference type="Pfam" id="PF03116">
    <property type="entry name" value="NQR2_RnfD_RnfE"/>
    <property type="match status" value="1"/>
</dbReference>
<keyword evidence="5 9" id="KW-0812">Transmembrane</keyword>
<evidence type="ECO:0000313" key="10">
    <source>
        <dbReference type="EMBL" id="SHN54310.1"/>
    </source>
</evidence>
<dbReference type="EMBL" id="FRDJ01000002">
    <property type="protein sequence ID" value="SHN54310.1"/>
    <property type="molecule type" value="Genomic_DNA"/>
</dbReference>
<keyword evidence="1" id="KW-0813">Transport</keyword>
<keyword evidence="4" id="KW-0288">FMN</keyword>
<reference evidence="11" key="1">
    <citation type="submission" date="2016-12" db="EMBL/GenBank/DDBJ databases">
        <authorList>
            <person name="Varghese N."/>
            <person name="Submissions S."/>
        </authorList>
    </citation>
    <scope>NUCLEOTIDE SEQUENCE [LARGE SCALE GENOMIC DNA]</scope>
    <source>
        <strain evidence="11">DSM 13020</strain>
    </source>
</reference>
<keyword evidence="6" id="KW-1278">Translocase</keyword>
<dbReference type="PANTHER" id="PTHR30578:SF1">
    <property type="entry name" value="NA(+)-TRANSLOCATING NADH-QUINONE REDUCTASE SUBUNIT B"/>
    <property type="match status" value="1"/>
</dbReference>
<accession>A0A1M7S788</accession>
<dbReference type="STRING" id="1121883.SAMN02745226_00590"/>
<evidence type="ECO:0000256" key="2">
    <source>
        <dbReference type="ARBA" id="ARBA00022553"/>
    </source>
</evidence>
<evidence type="ECO:0000256" key="4">
    <source>
        <dbReference type="ARBA" id="ARBA00022643"/>
    </source>
</evidence>
<keyword evidence="11" id="KW-1185">Reference proteome</keyword>
<feature type="transmembrane region" description="Helical" evidence="9">
    <location>
        <begin position="125"/>
        <end position="144"/>
    </location>
</feature>
<keyword evidence="3" id="KW-0285">Flavoprotein</keyword>
<keyword evidence="7 9" id="KW-1133">Transmembrane helix</keyword>
<feature type="transmembrane region" description="Helical" evidence="9">
    <location>
        <begin position="185"/>
        <end position="205"/>
    </location>
</feature>
<evidence type="ECO:0000256" key="3">
    <source>
        <dbReference type="ARBA" id="ARBA00022630"/>
    </source>
</evidence>
<dbReference type="AlphaFoldDB" id="A0A1M7S788"/>
<dbReference type="GO" id="GO:0005886">
    <property type="term" value="C:plasma membrane"/>
    <property type="evidence" value="ECO:0007669"/>
    <property type="project" value="TreeGrafter"/>
</dbReference>
<evidence type="ECO:0000256" key="1">
    <source>
        <dbReference type="ARBA" id="ARBA00022448"/>
    </source>
</evidence>
<feature type="transmembrane region" description="Helical" evidence="9">
    <location>
        <begin position="100"/>
        <end position="118"/>
    </location>
</feature>
<evidence type="ECO:0000256" key="7">
    <source>
        <dbReference type="ARBA" id="ARBA00022989"/>
    </source>
</evidence>
<name>A0A1M7S788_FERGO</name>
<protein>
    <submittedName>
        <fullName evidence="10">Na+-transporting NADH:ubiquinone oxidoreductase subunit B</fullName>
    </submittedName>
</protein>
<organism evidence="10 11">
    <name type="scientific">Fervidobacterium gondwanense DSM 13020</name>
    <dbReference type="NCBI Taxonomy" id="1121883"/>
    <lineage>
        <taxon>Bacteria</taxon>
        <taxon>Thermotogati</taxon>
        <taxon>Thermotogota</taxon>
        <taxon>Thermotogae</taxon>
        <taxon>Thermotogales</taxon>
        <taxon>Fervidobacteriaceae</taxon>
        <taxon>Fervidobacterium</taxon>
    </lineage>
</organism>
<sequence length="328" mass="36261">MLYIVWDDKLYFQSERGGAMAKSFFQKQPMMRKMLYALLPILLFSVFAYGFTVLINAVVVFGVAILVEYAFERNKNKPVSEAVLVTAMLFLLSLPPKVPFWVAALGIAFGVAFGKEVYGGFGRNVFNPAIVGRLFIYITFPVYMTTNWVRPSILGLDSITSATPLQILRENGLVNILDLFLGWRAGSFGEAPVFLILAAAVYLIYTKTASWRLMLSTYGAAALLTFFLDILNVPKALPTLPAIMSGSLIFVTVFMATEPITAPKKVKSQWIYGMIIGVSGVIIRTFSLFSEGWSFAILIGNVFAPLLDEIIKEKKVKKSVPEAKKVGA</sequence>
<dbReference type="Proteomes" id="UP000184207">
    <property type="component" value="Unassembled WGS sequence"/>
</dbReference>
<keyword evidence="8 9" id="KW-0472">Membrane</keyword>
<evidence type="ECO:0000256" key="8">
    <source>
        <dbReference type="ARBA" id="ARBA00023136"/>
    </source>
</evidence>
<keyword evidence="2" id="KW-0597">Phosphoprotein</keyword>
<gene>
    <name evidence="10" type="ORF">SAMN02745226_00590</name>
</gene>
<feature type="transmembrane region" description="Helical" evidence="9">
    <location>
        <begin position="269"/>
        <end position="287"/>
    </location>
</feature>
<keyword evidence="10" id="KW-0830">Ubiquinone</keyword>
<dbReference type="InterPro" id="IPR004338">
    <property type="entry name" value="NqrB/RnfD"/>
</dbReference>
<evidence type="ECO:0000256" key="6">
    <source>
        <dbReference type="ARBA" id="ARBA00022967"/>
    </source>
</evidence>
<dbReference type="GO" id="GO:0055085">
    <property type="term" value="P:transmembrane transport"/>
    <property type="evidence" value="ECO:0007669"/>
    <property type="project" value="InterPro"/>
</dbReference>
<proteinExistence type="predicted"/>
<feature type="transmembrane region" description="Helical" evidence="9">
    <location>
        <begin position="237"/>
        <end position="257"/>
    </location>
</feature>